<dbReference type="EMBL" id="ML119663">
    <property type="protein sequence ID" value="RPA83581.1"/>
    <property type="molecule type" value="Genomic_DNA"/>
</dbReference>
<feature type="compositionally biased region" description="Basic residues" evidence="4">
    <location>
        <begin position="21"/>
        <end position="31"/>
    </location>
</feature>
<evidence type="ECO:0008006" key="7">
    <source>
        <dbReference type="Google" id="ProtNLM"/>
    </source>
</evidence>
<feature type="region of interest" description="Disordered" evidence="4">
    <location>
        <begin position="159"/>
        <end position="201"/>
    </location>
</feature>
<dbReference type="Pfam" id="PF07052">
    <property type="entry name" value="Hep_59"/>
    <property type="match status" value="1"/>
</dbReference>
<reference evidence="5 6" key="1">
    <citation type="journal article" date="2018" name="Nat. Ecol. Evol.">
        <title>Pezizomycetes genomes reveal the molecular basis of ectomycorrhizal truffle lifestyle.</title>
        <authorList>
            <person name="Murat C."/>
            <person name="Payen T."/>
            <person name="Noel B."/>
            <person name="Kuo A."/>
            <person name="Morin E."/>
            <person name="Chen J."/>
            <person name="Kohler A."/>
            <person name="Krizsan K."/>
            <person name="Balestrini R."/>
            <person name="Da Silva C."/>
            <person name="Montanini B."/>
            <person name="Hainaut M."/>
            <person name="Levati E."/>
            <person name="Barry K.W."/>
            <person name="Belfiori B."/>
            <person name="Cichocki N."/>
            <person name="Clum A."/>
            <person name="Dockter R.B."/>
            <person name="Fauchery L."/>
            <person name="Guy J."/>
            <person name="Iotti M."/>
            <person name="Le Tacon F."/>
            <person name="Lindquist E.A."/>
            <person name="Lipzen A."/>
            <person name="Malagnac F."/>
            <person name="Mello A."/>
            <person name="Molinier V."/>
            <person name="Miyauchi S."/>
            <person name="Poulain J."/>
            <person name="Riccioni C."/>
            <person name="Rubini A."/>
            <person name="Sitrit Y."/>
            <person name="Splivallo R."/>
            <person name="Traeger S."/>
            <person name="Wang M."/>
            <person name="Zifcakova L."/>
            <person name="Wipf D."/>
            <person name="Zambonelli A."/>
            <person name="Paolocci F."/>
            <person name="Nowrousian M."/>
            <person name="Ottonello S."/>
            <person name="Baldrian P."/>
            <person name="Spatafora J.W."/>
            <person name="Henrissat B."/>
            <person name="Nagy L.G."/>
            <person name="Aury J.M."/>
            <person name="Wincker P."/>
            <person name="Grigoriev I.V."/>
            <person name="Bonfante P."/>
            <person name="Martin F.M."/>
        </authorList>
    </citation>
    <scope>NUCLEOTIDE SEQUENCE [LARGE SCALE GENOMIC DNA]</scope>
    <source>
        <strain evidence="5 6">RN42</strain>
    </source>
</reference>
<feature type="region of interest" description="Disordered" evidence="4">
    <location>
        <begin position="1"/>
        <end position="68"/>
    </location>
</feature>
<feature type="compositionally biased region" description="Acidic residues" evidence="4">
    <location>
        <begin position="315"/>
        <end position="329"/>
    </location>
</feature>
<dbReference type="Proteomes" id="UP000275078">
    <property type="component" value="Unassembled WGS sequence"/>
</dbReference>
<protein>
    <recommendedName>
        <fullName evidence="7">Hepatocellular carcinoma-associated antigen 59-domain-containing protein</fullName>
    </recommendedName>
</protein>
<feature type="compositionally biased region" description="Basic residues" evidence="4">
    <location>
        <begin position="280"/>
        <end position="291"/>
    </location>
</feature>
<gene>
    <name evidence="5" type="ORF">BJ508DRAFT_413258</name>
</gene>
<evidence type="ECO:0000256" key="4">
    <source>
        <dbReference type="SAM" id="MobiDB-lite"/>
    </source>
</evidence>
<feature type="region of interest" description="Disordered" evidence="4">
    <location>
        <begin position="261"/>
        <end position="299"/>
    </location>
</feature>
<name>A0A3N4IHA8_ASCIM</name>
<dbReference type="InterPro" id="IPR010756">
    <property type="entry name" value="Tls1-like"/>
</dbReference>
<dbReference type="PANTHER" id="PTHR13486">
    <property type="entry name" value="TELOMERE LENGTH AND SILENCING PROTEIN 1 TLS1 FAMILY MEMBER"/>
    <property type="match status" value="1"/>
</dbReference>
<feature type="region of interest" description="Disordered" evidence="4">
    <location>
        <begin position="315"/>
        <end position="334"/>
    </location>
</feature>
<feature type="compositionally biased region" description="Low complexity" evidence="4">
    <location>
        <begin position="162"/>
        <end position="172"/>
    </location>
</feature>
<dbReference type="OrthoDB" id="5627at2759"/>
<dbReference type="GO" id="GO:0005681">
    <property type="term" value="C:spliceosomal complex"/>
    <property type="evidence" value="ECO:0007669"/>
    <property type="project" value="TreeGrafter"/>
</dbReference>
<keyword evidence="6" id="KW-1185">Reference proteome</keyword>
<evidence type="ECO:0000256" key="3">
    <source>
        <dbReference type="ARBA" id="ARBA00023242"/>
    </source>
</evidence>
<dbReference type="PANTHER" id="PTHR13486:SF2">
    <property type="entry name" value="SPLICING FACTOR C9ORF78"/>
    <property type="match status" value="1"/>
</dbReference>
<feature type="compositionally biased region" description="Polar residues" evidence="4">
    <location>
        <begin position="173"/>
        <end position="185"/>
    </location>
</feature>
<comment type="similarity">
    <text evidence="2">Belongs to the TLS1 family.</text>
</comment>
<evidence type="ECO:0000256" key="1">
    <source>
        <dbReference type="ARBA" id="ARBA00004123"/>
    </source>
</evidence>
<evidence type="ECO:0000313" key="5">
    <source>
        <dbReference type="EMBL" id="RPA83581.1"/>
    </source>
</evidence>
<proteinExistence type="inferred from homology"/>
<feature type="region of interest" description="Disordered" evidence="4">
    <location>
        <begin position="345"/>
        <end position="393"/>
    </location>
</feature>
<feature type="compositionally biased region" description="Low complexity" evidence="4">
    <location>
        <begin position="186"/>
        <end position="197"/>
    </location>
</feature>
<evidence type="ECO:0000256" key="2">
    <source>
        <dbReference type="ARBA" id="ARBA00007643"/>
    </source>
</evidence>
<evidence type="ECO:0000313" key="6">
    <source>
        <dbReference type="Proteomes" id="UP000275078"/>
    </source>
</evidence>
<comment type="subcellular location">
    <subcellularLocation>
        <location evidence="1">Nucleus</location>
    </subcellularLocation>
</comment>
<dbReference type="AlphaFoldDB" id="A0A3N4IHA8"/>
<keyword evidence="3" id="KW-0539">Nucleus</keyword>
<feature type="compositionally biased region" description="Basic and acidic residues" evidence="4">
    <location>
        <begin position="261"/>
        <end position="271"/>
    </location>
</feature>
<accession>A0A3N4IHA8</accession>
<organism evidence="5 6">
    <name type="scientific">Ascobolus immersus RN42</name>
    <dbReference type="NCBI Taxonomy" id="1160509"/>
    <lineage>
        <taxon>Eukaryota</taxon>
        <taxon>Fungi</taxon>
        <taxon>Dikarya</taxon>
        <taxon>Ascomycota</taxon>
        <taxon>Pezizomycotina</taxon>
        <taxon>Pezizomycetes</taxon>
        <taxon>Pezizales</taxon>
        <taxon>Ascobolaceae</taxon>
        <taxon>Ascobolus</taxon>
    </lineage>
</organism>
<feature type="compositionally biased region" description="Polar residues" evidence="4">
    <location>
        <begin position="42"/>
        <end position="59"/>
    </location>
</feature>
<feature type="region of interest" description="Disordered" evidence="4">
    <location>
        <begin position="86"/>
        <end position="124"/>
    </location>
</feature>
<dbReference type="GO" id="GO:0000398">
    <property type="term" value="P:mRNA splicing, via spliceosome"/>
    <property type="evidence" value="ECO:0007669"/>
    <property type="project" value="TreeGrafter"/>
</dbReference>
<sequence length="393" mass="43509">MADTLVAEQEPTAVFEYRQPPTKRRKFLRKRASSDDEDENTPKVQSQGDGSISQNTSGGASKDEDEGLGANVSSLAELARLRKKAARSRQGLQLAVPTVIPTESSKEKDSGCGDEVSDEKREEERLKAEELARITGRFAKQTGQILDVDKHMMEYIEKRMSSKNASSTSAISMNSALSTSTPQHVSQLSSSQSNLASDGNTQSAVCDLTVGAASTSNPSSTSTDPRFSSDLQIRGATLGKLHEVDLGEEAKMRNIARTEAATRRLEGKEPIQDEEDLKGGKKKGRFKKRRRNSEDLQRDKLVEEVLKETRLELYDEVEKEEEPNDEEGATDDRIVERFRKEFMDAMNLKRGRRRPVATTKKDDKTKPRGPKLGGSRMARAAMREAQVGTTGKK</sequence>